<dbReference type="PANTHER" id="PTHR42748:SF14">
    <property type="entry name" value="SNOAL-LIKE DOMAIN-CONTAINING PROTEIN"/>
    <property type="match status" value="1"/>
</dbReference>
<dbReference type="Proteomes" id="UP000813824">
    <property type="component" value="Unassembled WGS sequence"/>
</dbReference>
<evidence type="ECO:0000256" key="2">
    <source>
        <dbReference type="ARBA" id="ARBA00022857"/>
    </source>
</evidence>
<protein>
    <submittedName>
        <fullName evidence="4">NAD(P)-binding protein</fullName>
    </submittedName>
</protein>
<dbReference type="CDD" id="cd05251">
    <property type="entry name" value="NmrA_like_SDR_a"/>
    <property type="match status" value="1"/>
</dbReference>
<proteinExistence type="inferred from homology"/>
<reference evidence="4" key="1">
    <citation type="journal article" date="2021" name="New Phytol.">
        <title>Evolutionary innovations through gain and loss of genes in the ectomycorrhizal Boletales.</title>
        <authorList>
            <person name="Wu G."/>
            <person name="Miyauchi S."/>
            <person name="Morin E."/>
            <person name="Kuo A."/>
            <person name="Drula E."/>
            <person name="Varga T."/>
            <person name="Kohler A."/>
            <person name="Feng B."/>
            <person name="Cao Y."/>
            <person name="Lipzen A."/>
            <person name="Daum C."/>
            <person name="Hundley H."/>
            <person name="Pangilinan J."/>
            <person name="Johnson J."/>
            <person name="Barry K."/>
            <person name="LaButti K."/>
            <person name="Ng V."/>
            <person name="Ahrendt S."/>
            <person name="Min B."/>
            <person name="Choi I.G."/>
            <person name="Park H."/>
            <person name="Plett J.M."/>
            <person name="Magnuson J."/>
            <person name="Spatafora J.W."/>
            <person name="Nagy L.G."/>
            <person name="Henrissat B."/>
            <person name="Grigoriev I.V."/>
            <person name="Yang Z.L."/>
            <person name="Xu J."/>
            <person name="Martin F.M."/>
        </authorList>
    </citation>
    <scope>NUCLEOTIDE SEQUENCE</scope>
    <source>
        <strain evidence="4">KKN 215</strain>
    </source>
</reference>
<sequence length="368" mass="41382">MSKLILVIGATGAQGNAVINKLLEPCADGSPSPYRVRALTRDPNSRRAQVLTAKGVECVKGAFEDFAAVKDALQGVYGAWVNVDGFTVGEQKEIYAGMIIFELAKRAGTVRHYVWSSLDYGFKKGKYDPIYRCDHYDAKGRVAEWMAMQASEAESMTWSVVTTGPYMDMLYNVGLSLISAVLMMFGPLNRRADGTHVFASPIGNGHVPMIALTDLGFFARYTFDHRQETSGRELEVASDMVGWKYLIETFTKVSGKKAVFVNQSLDEWFENFEGVDMPVANERHAVTGEGGNEGWTTWRKNFSGWWALWRDDVIKRDLEWIRSVNPGGHTLESWMREKNYGGEWRRDVLKNAEDGKSITPKWDRLATL</sequence>
<dbReference type="InterPro" id="IPR036291">
    <property type="entry name" value="NAD(P)-bd_dom_sf"/>
</dbReference>
<evidence type="ECO:0000256" key="1">
    <source>
        <dbReference type="ARBA" id="ARBA00006328"/>
    </source>
</evidence>
<dbReference type="SUPFAM" id="SSF51735">
    <property type="entry name" value="NAD(P)-binding Rossmann-fold domains"/>
    <property type="match status" value="1"/>
</dbReference>
<dbReference type="EMBL" id="JAEVFJ010000014">
    <property type="protein sequence ID" value="KAH8100955.1"/>
    <property type="molecule type" value="Genomic_DNA"/>
</dbReference>
<dbReference type="GO" id="GO:0005634">
    <property type="term" value="C:nucleus"/>
    <property type="evidence" value="ECO:0007669"/>
    <property type="project" value="TreeGrafter"/>
</dbReference>
<keyword evidence="2" id="KW-0521">NADP</keyword>
<organism evidence="4 5">
    <name type="scientific">Cristinia sonorae</name>
    <dbReference type="NCBI Taxonomy" id="1940300"/>
    <lineage>
        <taxon>Eukaryota</taxon>
        <taxon>Fungi</taxon>
        <taxon>Dikarya</taxon>
        <taxon>Basidiomycota</taxon>
        <taxon>Agaricomycotina</taxon>
        <taxon>Agaricomycetes</taxon>
        <taxon>Agaricomycetidae</taxon>
        <taxon>Agaricales</taxon>
        <taxon>Pleurotineae</taxon>
        <taxon>Stephanosporaceae</taxon>
        <taxon>Cristinia</taxon>
    </lineage>
</organism>
<gene>
    <name evidence="4" type="ORF">BXZ70DRAFT_1007885</name>
</gene>
<comment type="caution">
    <text evidence="4">The sequence shown here is derived from an EMBL/GenBank/DDBJ whole genome shotgun (WGS) entry which is preliminary data.</text>
</comment>
<name>A0A8K0URE8_9AGAR</name>
<dbReference type="Pfam" id="PF05368">
    <property type="entry name" value="NmrA"/>
    <property type="match status" value="1"/>
</dbReference>
<keyword evidence="5" id="KW-1185">Reference proteome</keyword>
<dbReference type="Gene3D" id="3.90.25.10">
    <property type="entry name" value="UDP-galactose 4-epimerase, domain 1"/>
    <property type="match status" value="1"/>
</dbReference>
<evidence type="ECO:0000313" key="5">
    <source>
        <dbReference type="Proteomes" id="UP000813824"/>
    </source>
</evidence>
<dbReference type="AlphaFoldDB" id="A0A8K0URE8"/>
<evidence type="ECO:0000259" key="3">
    <source>
        <dbReference type="Pfam" id="PF05368"/>
    </source>
</evidence>
<dbReference type="OrthoDB" id="300709at2759"/>
<accession>A0A8K0URE8</accession>
<dbReference type="InterPro" id="IPR008030">
    <property type="entry name" value="NmrA-like"/>
</dbReference>
<comment type="similarity">
    <text evidence="1">Belongs to the NmrA-type oxidoreductase family.</text>
</comment>
<evidence type="ECO:0000313" key="4">
    <source>
        <dbReference type="EMBL" id="KAH8100955.1"/>
    </source>
</evidence>
<dbReference type="Gene3D" id="3.40.50.720">
    <property type="entry name" value="NAD(P)-binding Rossmann-like Domain"/>
    <property type="match status" value="1"/>
</dbReference>
<feature type="domain" description="NmrA-like" evidence="3">
    <location>
        <begin position="1"/>
        <end position="280"/>
    </location>
</feature>
<dbReference type="InterPro" id="IPR051164">
    <property type="entry name" value="NmrA-like_oxidored"/>
</dbReference>
<dbReference type="PANTHER" id="PTHR42748">
    <property type="entry name" value="NITROGEN METABOLITE REPRESSION PROTEIN NMRA FAMILY MEMBER"/>
    <property type="match status" value="1"/>
</dbReference>